<dbReference type="EMBL" id="JBHRYR010000002">
    <property type="protein sequence ID" value="MFC3851961.1"/>
    <property type="molecule type" value="Genomic_DNA"/>
</dbReference>
<comment type="caution">
    <text evidence="6">The sequence shown here is derived from an EMBL/GenBank/DDBJ whole genome shotgun (WGS) entry which is preliminary data.</text>
</comment>
<evidence type="ECO:0000259" key="5">
    <source>
        <dbReference type="Pfam" id="PF00535"/>
    </source>
</evidence>
<dbReference type="InterPro" id="IPR001173">
    <property type="entry name" value="Glyco_trans_2-like"/>
</dbReference>
<evidence type="ECO:0000256" key="4">
    <source>
        <dbReference type="SAM" id="Phobius"/>
    </source>
</evidence>
<dbReference type="Pfam" id="PF00535">
    <property type="entry name" value="Glycos_transf_2"/>
    <property type="match status" value="1"/>
</dbReference>
<dbReference type="GO" id="GO:0016757">
    <property type="term" value="F:glycosyltransferase activity"/>
    <property type="evidence" value="ECO:0007669"/>
    <property type="project" value="UniProtKB-KW"/>
</dbReference>
<sequence length="427" mass="46925">MIGLVVLTLGCLLVPVYVYAGYPLLLWLLTRFWRQPTASAVSETPNESLPSVTLVVSCYNEAKVITAKLDNCLALDYPRELLDILVVSDGSDDGTDDLVQAFTERYPELRVQLIRQEGRLGKTLGLNLALAATDADVVVFSDANAMYAVDAVRQLVRHFALPQVGYVVGAALYTDGADNASAANEDLYWRYELAIKQWESQLHSVVGGDGAIYAIRRSLWEPLQARDINDFVNPLQIVAKGYRGVFDPQARCFEETAGEFGKEAARKERIVNRSVRGLLRVREVMNPFRTGWFSVQVISHKLLRWLIPYFAVLGVIGSALLAAQGLWVFQLVVLGAVALVGTAALGYALQMRPRLPMVIAIPFYFVMVNLYAMRGIARAVQGQTQVTWSSARPSATGSAASPVTVRGILGFAITLLLLLLAIGWPYV</sequence>
<dbReference type="EC" id="2.4.-.-" evidence="6"/>
<feature type="transmembrane region" description="Helical" evidence="4">
    <location>
        <begin position="355"/>
        <end position="373"/>
    </location>
</feature>
<dbReference type="Proteomes" id="UP001595617">
    <property type="component" value="Unassembled WGS sequence"/>
</dbReference>
<keyword evidence="4" id="KW-0812">Transmembrane</keyword>
<feature type="transmembrane region" description="Helical" evidence="4">
    <location>
        <begin position="408"/>
        <end position="426"/>
    </location>
</feature>
<keyword evidence="7" id="KW-1185">Reference proteome</keyword>
<evidence type="ECO:0000256" key="3">
    <source>
        <dbReference type="ARBA" id="ARBA00022679"/>
    </source>
</evidence>
<keyword evidence="4" id="KW-1133">Transmembrane helix</keyword>
<feature type="transmembrane region" description="Helical" evidence="4">
    <location>
        <begin position="302"/>
        <end position="321"/>
    </location>
</feature>
<gene>
    <name evidence="6" type="ORF">ACFOOG_03855</name>
</gene>
<name>A0ABV7ZV03_9GAMM</name>
<proteinExistence type="inferred from homology"/>
<dbReference type="Gene3D" id="3.90.550.10">
    <property type="entry name" value="Spore Coat Polysaccharide Biosynthesis Protein SpsA, Chain A"/>
    <property type="match status" value="1"/>
</dbReference>
<organism evidence="6 7">
    <name type="scientific">Saccharospirillum mangrovi</name>
    <dbReference type="NCBI Taxonomy" id="2161747"/>
    <lineage>
        <taxon>Bacteria</taxon>
        <taxon>Pseudomonadati</taxon>
        <taxon>Pseudomonadota</taxon>
        <taxon>Gammaproteobacteria</taxon>
        <taxon>Oceanospirillales</taxon>
        <taxon>Saccharospirillaceae</taxon>
        <taxon>Saccharospirillum</taxon>
    </lineage>
</organism>
<dbReference type="CDD" id="cd06439">
    <property type="entry name" value="CESA_like_1"/>
    <property type="match status" value="1"/>
</dbReference>
<dbReference type="PANTHER" id="PTHR43630">
    <property type="entry name" value="POLY-BETA-1,6-N-ACETYL-D-GLUCOSAMINE SYNTHASE"/>
    <property type="match status" value="1"/>
</dbReference>
<keyword evidence="3 6" id="KW-0808">Transferase</keyword>
<evidence type="ECO:0000256" key="2">
    <source>
        <dbReference type="ARBA" id="ARBA00022676"/>
    </source>
</evidence>
<dbReference type="PANTHER" id="PTHR43630:SF1">
    <property type="entry name" value="POLY-BETA-1,6-N-ACETYL-D-GLUCOSAMINE SYNTHASE"/>
    <property type="match status" value="1"/>
</dbReference>
<keyword evidence="2 6" id="KW-0328">Glycosyltransferase</keyword>
<keyword evidence="4" id="KW-0472">Membrane</keyword>
<comment type="similarity">
    <text evidence="1">Belongs to the glycosyltransferase 2 family.</text>
</comment>
<accession>A0ABV7ZV03</accession>
<evidence type="ECO:0000256" key="1">
    <source>
        <dbReference type="ARBA" id="ARBA00006739"/>
    </source>
</evidence>
<protein>
    <submittedName>
        <fullName evidence="6">Glycosyltransferase family 2 protein</fullName>
        <ecNumber evidence="6">2.4.-.-</ecNumber>
    </submittedName>
</protein>
<dbReference type="RefSeq" id="WP_380693550.1">
    <property type="nucleotide sequence ID" value="NZ_JBHRYR010000002.1"/>
</dbReference>
<evidence type="ECO:0000313" key="7">
    <source>
        <dbReference type="Proteomes" id="UP001595617"/>
    </source>
</evidence>
<evidence type="ECO:0000313" key="6">
    <source>
        <dbReference type="EMBL" id="MFC3851961.1"/>
    </source>
</evidence>
<dbReference type="InterPro" id="IPR029044">
    <property type="entry name" value="Nucleotide-diphossugar_trans"/>
</dbReference>
<dbReference type="SUPFAM" id="SSF53448">
    <property type="entry name" value="Nucleotide-diphospho-sugar transferases"/>
    <property type="match status" value="1"/>
</dbReference>
<feature type="transmembrane region" description="Helical" evidence="4">
    <location>
        <begin position="328"/>
        <end position="349"/>
    </location>
</feature>
<feature type="domain" description="Glycosyltransferase 2-like" evidence="5">
    <location>
        <begin position="54"/>
        <end position="212"/>
    </location>
</feature>
<reference evidence="7" key="1">
    <citation type="journal article" date="2019" name="Int. J. Syst. Evol. Microbiol.">
        <title>The Global Catalogue of Microorganisms (GCM) 10K type strain sequencing project: providing services to taxonomists for standard genome sequencing and annotation.</title>
        <authorList>
            <consortium name="The Broad Institute Genomics Platform"/>
            <consortium name="The Broad Institute Genome Sequencing Center for Infectious Disease"/>
            <person name="Wu L."/>
            <person name="Ma J."/>
        </authorList>
    </citation>
    <scope>NUCLEOTIDE SEQUENCE [LARGE SCALE GENOMIC DNA]</scope>
    <source>
        <strain evidence="7">IBRC 10765</strain>
    </source>
</reference>